<dbReference type="AlphaFoldDB" id="A0A1L7D6P0"/>
<evidence type="ECO:0000313" key="3">
    <source>
        <dbReference type="EMBL" id="APT93819.1"/>
    </source>
</evidence>
<dbReference type="Pfam" id="PF01883">
    <property type="entry name" value="FeS_assembly_P"/>
    <property type="match status" value="1"/>
</dbReference>
<feature type="domain" description="PaaD zinc beta ribbon" evidence="2">
    <location>
        <begin position="131"/>
        <end position="173"/>
    </location>
</feature>
<dbReference type="NCBIfam" id="TIGR02159">
    <property type="entry name" value="PA_CoA_Oxy4"/>
    <property type="match status" value="1"/>
</dbReference>
<sequence length="175" mass="19183">MNLEHPLRPHEQPHQAVWDAAAGVPDPEIPVISIADLGILRSARCVEGQAHVVITPTYSGCPAMDHITADLKTALTKAGFERPKIETVLQPAWSTDWMTTFGKERLAAYGIAPPQRSATRNTGPILLDLKPPPPVDCPHCGSTQTRKLAQFGSTSCKALYQCQDCLEPFDYFKVH</sequence>
<name>A0A1L7D6P0_9CORY</name>
<dbReference type="Proteomes" id="UP000185491">
    <property type="component" value="Chromosome"/>
</dbReference>
<dbReference type="InterPro" id="IPR056572">
    <property type="entry name" value="Zn_ribbon_PaaD"/>
</dbReference>
<dbReference type="PANTHER" id="PTHR42831">
    <property type="entry name" value="FE-S PROTEIN MATURATION AUXILIARY FACTOR YITW"/>
    <property type="match status" value="1"/>
</dbReference>
<dbReference type="InterPro" id="IPR034904">
    <property type="entry name" value="FSCA_dom_sf"/>
</dbReference>
<evidence type="ECO:0000259" key="2">
    <source>
        <dbReference type="Pfam" id="PF23451"/>
    </source>
</evidence>
<keyword evidence="4" id="KW-1185">Reference proteome</keyword>
<dbReference type="InterPro" id="IPR052339">
    <property type="entry name" value="Fe-S_Maturation_MIP18"/>
</dbReference>
<gene>
    <name evidence="3" type="ORF">CPHO_12225</name>
</gene>
<dbReference type="InterPro" id="IPR011883">
    <property type="entry name" value="PaaD-like"/>
</dbReference>
<dbReference type="SUPFAM" id="SSF117916">
    <property type="entry name" value="Fe-S cluster assembly (FSCA) domain-like"/>
    <property type="match status" value="1"/>
</dbReference>
<organism evidence="3 4">
    <name type="scientific">Corynebacterium phocae</name>
    <dbReference type="NCBI Taxonomy" id="161895"/>
    <lineage>
        <taxon>Bacteria</taxon>
        <taxon>Bacillati</taxon>
        <taxon>Actinomycetota</taxon>
        <taxon>Actinomycetes</taxon>
        <taxon>Mycobacteriales</taxon>
        <taxon>Corynebacteriaceae</taxon>
        <taxon>Corynebacterium</taxon>
    </lineage>
</organism>
<protein>
    <submittedName>
        <fullName evidence="3">Phenylacetic acid degradation protein</fullName>
    </submittedName>
</protein>
<dbReference type="PANTHER" id="PTHR42831:SF3">
    <property type="entry name" value="1,2-PHENYLACETYL-COA EPOXIDASE, SUBUNIT D-RELATED"/>
    <property type="match status" value="1"/>
</dbReference>
<dbReference type="EMBL" id="CP009249">
    <property type="protein sequence ID" value="APT93819.1"/>
    <property type="molecule type" value="Genomic_DNA"/>
</dbReference>
<dbReference type="Pfam" id="PF23451">
    <property type="entry name" value="Zn_ribbon_PaaD"/>
    <property type="match status" value="1"/>
</dbReference>
<accession>A0A1L7D6P0</accession>
<dbReference type="STRING" id="161895.CPHO_12225"/>
<dbReference type="InterPro" id="IPR002744">
    <property type="entry name" value="MIP18-like"/>
</dbReference>
<proteinExistence type="predicted"/>
<reference evidence="3 4" key="1">
    <citation type="submission" date="2014-08" db="EMBL/GenBank/DDBJ databases">
        <title>Complete genome sequence of Corynebacterium phocae M408/89/1(T)(=DSM 44612(T)), isolated from the common seal (Phoca vitulina).</title>
        <authorList>
            <person name="Ruckert C."/>
            <person name="Albersmeier A."/>
            <person name="Winkler A."/>
            <person name="Kalinowski J."/>
        </authorList>
    </citation>
    <scope>NUCLEOTIDE SEQUENCE [LARGE SCALE GENOMIC DNA]</scope>
    <source>
        <strain evidence="3 4">M408/89/1</strain>
    </source>
</reference>
<dbReference type="Gene3D" id="3.30.300.130">
    <property type="entry name" value="Fe-S cluster assembly (FSCA)"/>
    <property type="match status" value="1"/>
</dbReference>
<dbReference type="KEGG" id="cpho:CPHO_12225"/>
<evidence type="ECO:0000313" key="4">
    <source>
        <dbReference type="Proteomes" id="UP000185491"/>
    </source>
</evidence>
<evidence type="ECO:0000259" key="1">
    <source>
        <dbReference type="Pfam" id="PF01883"/>
    </source>
</evidence>
<feature type="domain" description="MIP18 family-like" evidence="1">
    <location>
        <begin position="15"/>
        <end position="76"/>
    </location>
</feature>